<protein>
    <submittedName>
        <fullName evidence="1">Uncharacterized protein</fullName>
    </submittedName>
</protein>
<name>A0A9W7SSP1_9PEZI</name>
<dbReference type="Proteomes" id="UP001138500">
    <property type="component" value="Unassembled WGS sequence"/>
</dbReference>
<evidence type="ECO:0000313" key="2">
    <source>
        <dbReference type="Proteomes" id="UP001138500"/>
    </source>
</evidence>
<accession>A0A9W7SSP1</accession>
<dbReference type="EMBL" id="RIBY02001834">
    <property type="protein sequence ID" value="KAH9828046.1"/>
    <property type="molecule type" value="Genomic_DNA"/>
</dbReference>
<gene>
    <name evidence="1" type="ORF">Tdes44962_MAKER02596</name>
</gene>
<dbReference type="AlphaFoldDB" id="A0A9W7SSP1"/>
<reference evidence="1 2" key="2">
    <citation type="journal article" date="2021" name="Curr. Genet.">
        <title>Genetic response to nitrogen starvation in the aggressive Eucalyptus foliar pathogen Teratosphaeria destructans.</title>
        <authorList>
            <person name="Havenga M."/>
            <person name="Wingfield B.D."/>
            <person name="Wingfield M.J."/>
            <person name="Dreyer L.L."/>
            <person name="Roets F."/>
            <person name="Aylward J."/>
        </authorList>
    </citation>
    <scope>NUCLEOTIDE SEQUENCE [LARGE SCALE GENOMIC DNA]</scope>
    <source>
        <strain evidence="1">CMW44962</strain>
    </source>
</reference>
<dbReference type="OrthoDB" id="10335999at2759"/>
<evidence type="ECO:0000313" key="1">
    <source>
        <dbReference type="EMBL" id="KAH9828046.1"/>
    </source>
</evidence>
<sequence length="314" mass="33122">MKKTILLSAVAAATNITARQTLDLCPDGDGLVTPDANGMEFTLYCNLAFTGDESACPGDENCFLSCDANPDCCGVNVDSSSNGFIVTGQCNRSNFGYAAWLSARANTIAKRAVDGAKEASTRQLVASPSAEVVTPVGVEGIERRDDPSDPTCLYTGPEQDNDDVGQVGAQVCMDLVGRVVKTGDFREETLTFKDGSGRITVGVHYTGPKSYLWQEDDCQAAIKALIADCSADGHGVQSGYECPSDYIALGLTSDSARLLISPRLSPAARAARAHEAGHTSVPWMSAAERAQDSERSAAFHPPDLCLVSTSVSHQ</sequence>
<proteinExistence type="predicted"/>
<organism evidence="1 2">
    <name type="scientific">Teratosphaeria destructans</name>
    <dbReference type="NCBI Taxonomy" id="418781"/>
    <lineage>
        <taxon>Eukaryota</taxon>
        <taxon>Fungi</taxon>
        <taxon>Dikarya</taxon>
        <taxon>Ascomycota</taxon>
        <taxon>Pezizomycotina</taxon>
        <taxon>Dothideomycetes</taxon>
        <taxon>Dothideomycetidae</taxon>
        <taxon>Mycosphaerellales</taxon>
        <taxon>Teratosphaeriaceae</taxon>
        <taxon>Teratosphaeria</taxon>
    </lineage>
</organism>
<keyword evidence="2" id="KW-1185">Reference proteome</keyword>
<comment type="caution">
    <text evidence="1">The sequence shown here is derived from an EMBL/GenBank/DDBJ whole genome shotgun (WGS) entry which is preliminary data.</text>
</comment>
<reference evidence="1 2" key="1">
    <citation type="journal article" date="2018" name="IMA Fungus">
        <title>IMA Genome-F 10: Nine draft genome sequences of Claviceps purpurea s.lat., including C. arundinis, C. humidiphila, and C. cf. spartinae, pseudomolecules for the pitch canker pathogen Fusarium circinatum, draft genome of Davidsoniella eucalypti, Grosmannia galeiformis, Quambalaria eucalypti, and Teratosphaeria destructans.</title>
        <authorList>
            <person name="Wingfield B.D."/>
            <person name="Liu M."/>
            <person name="Nguyen H.D."/>
            <person name="Lane F.A."/>
            <person name="Morgan S.W."/>
            <person name="De Vos L."/>
            <person name="Wilken P.M."/>
            <person name="Duong T.A."/>
            <person name="Aylward J."/>
            <person name="Coetzee M.P."/>
            <person name="Dadej K."/>
            <person name="De Beer Z.W."/>
            <person name="Findlay W."/>
            <person name="Havenga M."/>
            <person name="Kolarik M."/>
            <person name="Menzies J.G."/>
            <person name="Naidoo K."/>
            <person name="Pochopski O."/>
            <person name="Shoukouhi P."/>
            <person name="Santana Q.C."/>
            <person name="Seifert K.A."/>
            <person name="Soal N."/>
            <person name="Steenkamp E.T."/>
            <person name="Tatham C.T."/>
            <person name="van der Nest M.A."/>
            <person name="Wingfield M.J."/>
        </authorList>
    </citation>
    <scope>NUCLEOTIDE SEQUENCE [LARGE SCALE GENOMIC DNA]</scope>
    <source>
        <strain evidence="1">CMW44962</strain>
    </source>
</reference>